<dbReference type="Proteomes" id="UP000729402">
    <property type="component" value="Unassembled WGS sequence"/>
</dbReference>
<accession>A0A8J5T914</accession>
<proteinExistence type="predicted"/>
<sequence>MLSSSMGLGKQVSKLNLRGHILKSNYLVLDRRPNIEAINFNMFGEFMLHWVLSNTNSIGTVTVHRRRGG</sequence>
<organism evidence="1 2">
    <name type="scientific">Zizania palustris</name>
    <name type="common">Northern wild rice</name>
    <dbReference type="NCBI Taxonomy" id="103762"/>
    <lineage>
        <taxon>Eukaryota</taxon>
        <taxon>Viridiplantae</taxon>
        <taxon>Streptophyta</taxon>
        <taxon>Embryophyta</taxon>
        <taxon>Tracheophyta</taxon>
        <taxon>Spermatophyta</taxon>
        <taxon>Magnoliopsida</taxon>
        <taxon>Liliopsida</taxon>
        <taxon>Poales</taxon>
        <taxon>Poaceae</taxon>
        <taxon>BOP clade</taxon>
        <taxon>Oryzoideae</taxon>
        <taxon>Oryzeae</taxon>
        <taxon>Zizaniinae</taxon>
        <taxon>Zizania</taxon>
    </lineage>
</organism>
<dbReference type="AlphaFoldDB" id="A0A8J5T914"/>
<dbReference type="EMBL" id="JAAALK010000085">
    <property type="protein sequence ID" value="KAG8083382.1"/>
    <property type="molecule type" value="Genomic_DNA"/>
</dbReference>
<reference evidence="1" key="1">
    <citation type="journal article" date="2021" name="bioRxiv">
        <title>Whole Genome Assembly and Annotation of Northern Wild Rice, Zizania palustris L., Supports a Whole Genome Duplication in the Zizania Genus.</title>
        <authorList>
            <person name="Haas M."/>
            <person name="Kono T."/>
            <person name="Macchietto M."/>
            <person name="Millas R."/>
            <person name="McGilp L."/>
            <person name="Shao M."/>
            <person name="Duquette J."/>
            <person name="Hirsch C.N."/>
            <person name="Kimball J."/>
        </authorList>
    </citation>
    <scope>NUCLEOTIDE SEQUENCE</scope>
    <source>
        <tissue evidence="1">Fresh leaf tissue</tissue>
    </source>
</reference>
<evidence type="ECO:0000313" key="1">
    <source>
        <dbReference type="EMBL" id="KAG8083382.1"/>
    </source>
</evidence>
<gene>
    <name evidence="1" type="ORF">GUJ93_ZPchr0015g6901</name>
</gene>
<comment type="caution">
    <text evidence="1">The sequence shown here is derived from an EMBL/GenBank/DDBJ whole genome shotgun (WGS) entry which is preliminary data.</text>
</comment>
<protein>
    <submittedName>
        <fullName evidence="1">Uncharacterized protein</fullName>
    </submittedName>
</protein>
<name>A0A8J5T914_ZIZPA</name>
<keyword evidence="2" id="KW-1185">Reference proteome</keyword>
<evidence type="ECO:0000313" key="2">
    <source>
        <dbReference type="Proteomes" id="UP000729402"/>
    </source>
</evidence>
<reference evidence="1" key="2">
    <citation type="submission" date="2021-02" db="EMBL/GenBank/DDBJ databases">
        <authorList>
            <person name="Kimball J.A."/>
            <person name="Haas M.W."/>
            <person name="Macchietto M."/>
            <person name="Kono T."/>
            <person name="Duquette J."/>
            <person name="Shao M."/>
        </authorList>
    </citation>
    <scope>NUCLEOTIDE SEQUENCE</scope>
    <source>
        <tissue evidence="1">Fresh leaf tissue</tissue>
    </source>
</reference>